<dbReference type="SUPFAM" id="SSF54285">
    <property type="entry name" value="MoaD/ThiS"/>
    <property type="match status" value="1"/>
</dbReference>
<proteinExistence type="inferred from homology"/>
<evidence type="ECO:0000256" key="2">
    <source>
        <dbReference type="HAMAP-Rule" id="MF_00460"/>
    </source>
</evidence>
<dbReference type="HAMAP" id="MF_00460">
    <property type="entry name" value="UPF0125_RnfH"/>
    <property type="match status" value="1"/>
</dbReference>
<dbReference type="PANTHER" id="PTHR37483">
    <property type="entry name" value="UPF0125 PROTEIN RATB"/>
    <property type="match status" value="1"/>
</dbReference>
<dbReference type="InterPro" id="IPR037021">
    <property type="entry name" value="RnfH_sf"/>
</dbReference>
<sequence>MSNIFINLVYALPKKQYIYHIELASGSNVGQAIIISDILFLRPEINLKKNKIGIFGRFVKLSEILYDGDRIEIYRPMTAKPKDLFKRR</sequence>
<accession>A0A451D3C9</accession>
<comment type="similarity">
    <text evidence="1 2">Belongs to the UPF0125 (RnfH) family.</text>
</comment>
<dbReference type="AlphaFoldDB" id="A0A451D3C9"/>
<organism evidence="3 4">
    <name type="scientific">Candidatus Erwinia haradaeae</name>
    <dbReference type="NCBI Taxonomy" id="1922217"/>
    <lineage>
        <taxon>Bacteria</taxon>
        <taxon>Pseudomonadati</taxon>
        <taxon>Pseudomonadota</taxon>
        <taxon>Gammaproteobacteria</taxon>
        <taxon>Enterobacterales</taxon>
        <taxon>Erwiniaceae</taxon>
        <taxon>Erwinia</taxon>
    </lineage>
</organism>
<dbReference type="InterPro" id="IPR016155">
    <property type="entry name" value="Mopterin_synth/thiamin_S_b"/>
</dbReference>
<dbReference type="OrthoDB" id="9796575at2"/>
<dbReference type="PANTHER" id="PTHR37483:SF1">
    <property type="entry name" value="UPF0125 PROTEIN RATB"/>
    <property type="match status" value="1"/>
</dbReference>
<dbReference type="Pfam" id="PF03658">
    <property type="entry name" value="Ub-RnfH"/>
    <property type="match status" value="1"/>
</dbReference>
<evidence type="ECO:0000256" key="1">
    <source>
        <dbReference type="ARBA" id="ARBA00010645"/>
    </source>
</evidence>
<evidence type="ECO:0000313" key="4">
    <source>
        <dbReference type="Proteomes" id="UP000294412"/>
    </source>
</evidence>
<dbReference type="NCBIfam" id="NF002490">
    <property type="entry name" value="PRK01777.1"/>
    <property type="match status" value="1"/>
</dbReference>
<dbReference type="InterPro" id="IPR005346">
    <property type="entry name" value="RnfH"/>
</dbReference>
<dbReference type="Gene3D" id="3.10.20.280">
    <property type="entry name" value="RnfH-like"/>
    <property type="match status" value="1"/>
</dbReference>
<gene>
    <name evidence="3" type="primary">ratB</name>
    <name evidence="3" type="ORF">ERCICUMA2628_574</name>
</gene>
<protein>
    <recommendedName>
        <fullName evidence="2">UPF0125 protein ERCICUMA2628_574</fullName>
    </recommendedName>
</protein>
<evidence type="ECO:0000313" key="3">
    <source>
        <dbReference type="EMBL" id="VFP80167.1"/>
    </source>
</evidence>
<name>A0A451D3C9_9GAMM</name>
<dbReference type="RefSeq" id="WP_157993864.1">
    <property type="nucleotide sequence ID" value="NZ_LR217703.1"/>
</dbReference>
<dbReference type="Proteomes" id="UP000294412">
    <property type="component" value="Chromosome"/>
</dbReference>
<reference evidence="3 4" key="1">
    <citation type="submission" date="2019-02" db="EMBL/GenBank/DDBJ databases">
        <authorList>
            <person name="Manzano-Marin A."/>
            <person name="Manzano-Marin A."/>
        </authorList>
    </citation>
    <scope>NUCLEOTIDE SEQUENCE [LARGE SCALE GENOMIC DNA]</scope>
    <source>
        <strain evidence="3 4">ErCicuneomaculata</strain>
    </source>
</reference>
<dbReference type="EMBL" id="LR217703">
    <property type="protein sequence ID" value="VFP80167.1"/>
    <property type="molecule type" value="Genomic_DNA"/>
</dbReference>